<dbReference type="AlphaFoldDB" id="R0JU06"/>
<protein>
    <submittedName>
        <fullName evidence="1">Uncharacterized protein</fullName>
    </submittedName>
</protein>
<reference evidence="2" key="1">
    <citation type="journal article" date="2013" name="Nat. Genet.">
        <title>The duck genome and transcriptome provide insight into an avian influenza virus reservoir species.</title>
        <authorList>
            <person name="Huang Y."/>
            <person name="Li Y."/>
            <person name="Burt D.W."/>
            <person name="Chen H."/>
            <person name="Zhang Y."/>
            <person name="Qian W."/>
            <person name="Kim H."/>
            <person name="Gan S."/>
            <person name="Zhao Y."/>
            <person name="Li J."/>
            <person name="Yi K."/>
            <person name="Feng H."/>
            <person name="Zhu P."/>
            <person name="Li B."/>
            <person name="Liu Q."/>
            <person name="Fairley S."/>
            <person name="Magor K.E."/>
            <person name="Du Z."/>
            <person name="Hu X."/>
            <person name="Goodman L."/>
            <person name="Tafer H."/>
            <person name="Vignal A."/>
            <person name="Lee T."/>
            <person name="Kim K.W."/>
            <person name="Sheng Z."/>
            <person name="An Y."/>
            <person name="Searle S."/>
            <person name="Herrero J."/>
            <person name="Groenen M.A."/>
            <person name="Crooijmans R.P."/>
            <person name="Faraut T."/>
            <person name="Cai Q."/>
            <person name="Webster R.G."/>
            <person name="Aldridge J.R."/>
            <person name="Warren W.C."/>
            <person name="Bartschat S."/>
            <person name="Kehr S."/>
            <person name="Marz M."/>
            <person name="Stadler P.F."/>
            <person name="Smith J."/>
            <person name="Kraus R.H."/>
            <person name="Zhao Y."/>
            <person name="Ren L."/>
            <person name="Fei J."/>
            <person name="Morisson M."/>
            <person name="Kaiser P."/>
            <person name="Griffin D.K."/>
            <person name="Rao M."/>
            <person name="Pitel F."/>
            <person name="Wang J."/>
            <person name="Li N."/>
        </authorList>
    </citation>
    <scope>NUCLEOTIDE SEQUENCE [LARGE SCALE GENOMIC DNA]</scope>
</reference>
<name>R0JU06_ANAPL</name>
<keyword evidence="2" id="KW-1185">Reference proteome</keyword>
<gene>
    <name evidence="1" type="ORF">Anapl_02504</name>
</gene>
<evidence type="ECO:0000313" key="1">
    <source>
        <dbReference type="EMBL" id="EOB00682.1"/>
    </source>
</evidence>
<sequence>MDSPFHLALHFQHIPPPCVLWFIWGAPSRSPAQHHKRSQQSKLPALFSSRSAGAQAMGLLSGMARMLQGGCIRGPVAASKLAGARRPQRGRKVELNARVWQRKLPGLPEL</sequence>
<dbReference type="EMBL" id="KB743176">
    <property type="protein sequence ID" value="EOB00682.1"/>
    <property type="molecule type" value="Genomic_DNA"/>
</dbReference>
<accession>R0JU06</accession>
<organism evidence="1 2">
    <name type="scientific">Anas platyrhynchos</name>
    <name type="common">Mallard</name>
    <name type="synonym">Anas boschas</name>
    <dbReference type="NCBI Taxonomy" id="8839"/>
    <lineage>
        <taxon>Eukaryota</taxon>
        <taxon>Metazoa</taxon>
        <taxon>Chordata</taxon>
        <taxon>Craniata</taxon>
        <taxon>Vertebrata</taxon>
        <taxon>Euteleostomi</taxon>
        <taxon>Archelosauria</taxon>
        <taxon>Archosauria</taxon>
        <taxon>Dinosauria</taxon>
        <taxon>Saurischia</taxon>
        <taxon>Theropoda</taxon>
        <taxon>Coelurosauria</taxon>
        <taxon>Aves</taxon>
        <taxon>Neognathae</taxon>
        <taxon>Galloanserae</taxon>
        <taxon>Anseriformes</taxon>
        <taxon>Anatidae</taxon>
        <taxon>Anatinae</taxon>
        <taxon>Anas</taxon>
    </lineage>
</organism>
<dbReference type="Proteomes" id="UP000296049">
    <property type="component" value="Unassembled WGS sequence"/>
</dbReference>
<proteinExistence type="predicted"/>
<evidence type="ECO:0000313" key="2">
    <source>
        <dbReference type="Proteomes" id="UP000296049"/>
    </source>
</evidence>